<keyword evidence="4" id="KW-1185">Reference proteome</keyword>
<comment type="function">
    <text evidence="1">Has a role in nuclear-cytoplasmic transport of proteins and mRNAs.</text>
</comment>
<sequence>MDKKSFGQTFCGEYYGAMMKDKSQRGAMLNFYGQDSQMIYNGEECNGLPQIARKIESLGYEKIIYKIEDLDIIERPGCYVMLIFGALQMDNSDEFRFTQTFNVVQNQNGGFYIQTDILRLIF</sequence>
<dbReference type="GO" id="GO:0015031">
    <property type="term" value="P:protein transport"/>
    <property type="evidence" value="ECO:0007669"/>
    <property type="project" value="UniProtKB-KW"/>
</dbReference>
<keyword evidence="1" id="KW-0813">Transport</keyword>
<comment type="subcellular location">
    <subcellularLocation>
        <location evidence="1">Cytoplasm</location>
    </subcellularLocation>
    <subcellularLocation>
        <location evidence="1">Nucleus</location>
    </subcellularLocation>
</comment>
<dbReference type="KEGG" id="tet:TTHERM_001108479"/>
<keyword evidence="1" id="KW-0963">Cytoplasm</keyword>
<dbReference type="InParanoid" id="W7X6K3"/>
<dbReference type="GO" id="GO:0005634">
    <property type="term" value="C:nucleus"/>
    <property type="evidence" value="ECO:0007669"/>
    <property type="project" value="UniProtKB-SubCell"/>
</dbReference>
<dbReference type="InterPro" id="IPR045875">
    <property type="entry name" value="NTF2"/>
</dbReference>
<dbReference type="RefSeq" id="XP_012655466.1">
    <property type="nucleotide sequence ID" value="XM_012800012.1"/>
</dbReference>
<evidence type="ECO:0000313" key="4">
    <source>
        <dbReference type="Proteomes" id="UP000009168"/>
    </source>
</evidence>
<dbReference type="EMBL" id="GG662465">
    <property type="protein sequence ID" value="EWS71998.1"/>
    <property type="molecule type" value="Genomic_DNA"/>
</dbReference>
<dbReference type="Gene3D" id="3.10.450.50">
    <property type="match status" value="1"/>
</dbReference>
<dbReference type="OrthoDB" id="6507044at2759"/>
<gene>
    <name evidence="3" type="ORF">TTHERM_001108479</name>
</gene>
<dbReference type="SUPFAM" id="SSF54427">
    <property type="entry name" value="NTF2-like"/>
    <property type="match status" value="1"/>
</dbReference>
<dbReference type="FunCoup" id="W7X6K3">
    <property type="interactions" value="602"/>
</dbReference>
<dbReference type="InterPro" id="IPR002075">
    <property type="entry name" value="NTF2_dom"/>
</dbReference>
<dbReference type="InterPro" id="IPR032710">
    <property type="entry name" value="NTF2-like_dom_sf"/>
</dbReference>
<organism evidence="3 4">
    <name type="scientific">Tetrahymena thermophila (strain SB210)</name>
    <dbReference type="NCBI Taxonomy" id="312017"/>
    <lineage>
        <taxon>Eukaryota</taxon>
        <taxon>Sar</taxon>
        <taxon>Alveolata</taxon>
        <taxon>Ciliophora</taxon>
        <taxon>Intramacronucleata</taxon>
        <taxon>Oligohymenophorea</taxon>
        <taxon>Hymenostomatida</taxon>
        <taxon>Tetrahymenina</taxon>
        <taxon>Tetrahymenidae</taxon>
        <taxon>Tetrahymena</taxon>
    </lineage>
</organism>
<proteinExistence type="predicted"/>
<protein>
    <recommendedName>
        <fullName evidence="1">Nuclear transport factor 2</fullName>
        <shortName evidence="1">NTF-2</shortName>
    </recommendedName>
</protein>
<dbReference type="GO" id="GO:0051028">
    <property type="term" value="P:mRNA transport"/>
    <property type="evidence" value="ECO:0007669"/>
    <property type="project" value="UniProtKB-UniRule"/>
</dbReference>
<dbReference type="GO" id="GO:0006913">
    <property type="term" value="P:nucleocytoplasmic transport"/>
    <property type="evidence" value="ECO:0007669"/>
    <property type="project" value="UniProtKB-UniRule"/>
</dbReference>
<accession>W7X6K3</accession>
<dbReference type="Pfam" id="PF02136">
    <property type="entry name" value="NTF2"/>
    <property type="match status" value="1"/>
</dbReference>
<evidence type="ECO:0000313" key="3">
    <source>
        <dbReference type="EMBL" id="EWS71998.1"/>
    </source>
</evidence>
<name>W7X6K3_TETTS</name>
<evidence type="ECO:0000259" key="2">
    <source>
        <dbReference type="PROSITE" id="PS50177"/>
    </source>
</evidence>
<dbReference type="PROSITE" id="PS50177">
    <property type="entry name" value="NTF2_DOMAIN"/>
    <property type="match status" value="1"/>
</dbReference>
<dbReference type="Proteomes" id="UP000009168">
    <property type="component" value="Unassembled WGS sequence"/>
</dbReference>
<reference evidence="4" key="1">
    <citation type="journal article" date="2006" name="PLoS Biol.">
        <title>Macronuclear genome sequence of the ciliate Tetrahymena thermophila, a model eukaryote.</title>
        <authorList>
            <person name="Eisen J.A."/>
            <person name="Coyne R.S."/>
            <person name="Wu M."/>
            <person name="Wu D."/>
            <person name="Thiagarajan M."/>
            <person name="Wortman J.R."/>
            <person name="Badger J.H."/>
            <person name="Ren Q."/>
            <person name="Amedeo P."/>
            <person name="Jones K.M."/>
            <person name="Tallon L.J."/>
            <person name="Delcher A.L."/>
            <person name="Salzberg S.L."/>
            <person name="Silva J.C."/>
            <person name="Haas B.J."/>
            <person name="Majoros W.H."/>
            <person name="Farzad M."/>
            <person name="Carlton J.M."/>
            <person name="Smith R.K. Jr."/>
            <person name="Garg J."/>
            <person name="Pearlman R.E."/>
            <person name="Karrer K.M."/>
            <person name="Sun L."/>
            <person name="Manning G."/>
            <person name="Elde N.C."/>
            <person name="Turkewitz A.P."/>
            <person name="Asai D.J."/>
            <person name="Wilkes D.E."/>
            <person name="Wang Y."/>
            <person name="Cai H."/>
            <person name="Collins K."/>
            <person name="Stewart B.A."/>
            <person name="Lee S.R."/>
            <person name="Wilamowska K."/>
            <person name="Weinberg Z."/>
            <person name="Ruzzo W.L."/>
            <person name="Wloga D."/>
            <person name="Gaertig J."/>
            <person name="Frankel J."/>
            <person name="Tsao C.-C."/>
            <person name="Gorovsky M.A."/>
            <person name="Keeling P.J."/>
            <person name="Waller R.F."/>
            <person name="Patron N.J."/>
            <person name="Cherry J.M."/>
            <person name="Stover N.A."/>
            <person name="Krieger C.J."/>
            <person name="del Toro C."/>
            <person name="Ryder H.F."/>
            <person name="Williamson S.C."/>
            <person name="Barbeau R.A."/>
            <person name="Hamilton E.P."/>
            <person name="Orias E."/>
        </authorList>
    </citation>
    <scope>NUCLEOTIDE SEQUENCE [LARGE SCALE GENOMIC DNA]</scope>
    <source>
        <strain evidence="4">SB210</strain>
    </source>
</reference>
<evidence type="ECO:0000256" key="1">
    <source>
        <dbReference type="RuleBase" id="RU369002"/>
    </source>
</evidence>
<keyword evidence="1" id="KW-0539">Nucleus</keyword>
<dbReference type="InterPro" id="IPR018222">
    <property type="entry name" value="Nuclear_transport_factor_2_euk"/>
</dbReference>
<keyword evidence="1" id="KW-0653">Protein transport</keyword>
<dbReference type="AlphaFoldDB" id="W7X6K3"/>
<dbReference type="STRING" id="312017.W7X6K3"/>
<dbReference type="GO" id="GO:0005737">
    <property type="term" value="C:cytoplasm"/>
    <property type="evidence" value="ECO:0007669"/>
    <property type="project" value="UniProtKB-SubCell"/>
</dbReference>
<dbReference type="PANTHER" id="PTHR12612">
    <property type="entry name" value="NUCLEAR TRANSPORT FACTOR 2"/>
    <property type="match status" value="1"/>
</dbReference>
<dbReference type="GeneID" id="24441721"/>
<feature type="domain" description="NTF2" evidence="2">
    <location>
        <begin position="6"/>
        <end position="120"/>
    </location>
</feature>